<gene>
    <name evidence="1" type="ORF">L1987_14546</name>
</gene>
<dbReference type="EMBL" id="CM042022">
    <property type="protein sequence ID" value="KAI3814899.1"/>
    <property type="molecule type" value="Genomic_DNA"/>
</dbReference>
<proteinExistence type="predicted"/>
<evidence type="ECO:0000313" key="2">
    <source>
        <dbReference type="Proteomes" id="UP001056120"/>
    </source>
</evidence>
<reference evidence="2" key="1">
    <citation type="journal article" date="2022" name="Mol. Ecol. Resour.">
        <title>The genomes of chicory, endive, great burdock and yacon provide insights into Asteraceae palaeo-polyploidization history and plant inulin production.</title>
        <authorList>
            <person name="Fan W."/>
            <person name="Wang S."/>
            <person name="Wang H."/>
            <person name="Wang A."/>
            <person name="Jiang F."/>
            <person name="Liu H."/>
            <person name="Zhao H."/>
            <person name="Xu D."/>
            <person name="Zhang Y."/>
        </authorList>
    </citation>
    <scope>NUCLEOTIDE SEQUENCE [LARGE SCALE GENOMIC DNA]</scope>
    <source>
        <strain evidence="2">cv. Yunnan</strain>
    </source>
</reference>
<name>A0ACB9J310_9ASTR</name>
<keyword evidence="2" id="KW-1185">Reference proteome</keyword>
<dbReference type="Proteomes" id="UP001056120">
    <property type="component" value="Linkage Group LG05"/>
</dbReference>
<evidence type="ECO:0000313" key="1">
    <source>
        <dbReference type="EMBL" id="KAI3814899.1"/>
    </source>
</evidence>
<accession>A0ACB9J310</accession>
<organism evidence="1 2">
    <name type="scientific">Smallanthus sonchifolius</name>
    <dbReference type="NCBI Taxonomy" id="185202"/>
    <lineage>
        <taxon>Eukaryota</taxon>
        <taxon>Viridiplantae</taxon>
        <taxon>Streptophyta</taxon>
        <taxon>Embryophyta</taxon>
        <taxon>Tracheophyta</taxon>
        <taxon>Spermatophyta</taxon>
        <taxon>Magnoliopsida</taxon>
        <taxon>eudicotyledons</taxon>
        <taxon>Gunneridae</taxon>
        <taxon>Pentapetalae</taxon>
        <taxon>asterids</taxon>
        <taxon>campanulids</taxon>
        <taxon>Asterales</taxon>
        <taxon>Asteraceae</taxon>
        <taxon>Asteroideae</taxon>
        <taxon>Heliantheae alliance</taxon>
        <taxon>Millerieae</taxon>
        <taxon>Smallanthus</taxon>
    </lineage>
</organism>
<reference evidence="1 2" key="2">
    <citation type="journal article" date="2022" name="Mol. Ecol. Resour.">
        <title>The genomes of chicory, endive, great burdock and yacon provide insights into Asteraceae paleo-polyploidization history and plant inulin production.</title>
        <authorList>
            <person name="Fan W."/>
            <person name="Wang S."/>
            <person name="Wang H."/>
            <person name="Wang A."/>
            <person name="Jiang F."/>
            <person name="Liu H."/>
            <person name="Zhao H."/>
            <person name="Xu D."/>
            <person name="Zhang Y."/>
        </authorList>
    </citation>
    <scope>NUCLEOTIDE SEQUENCE [LARGE SCALE GENOMIC DNA]</scope>
    <source>
        <strain evidence="2">cv. Yunnan</strain>
        <tissue evidence="1">Leaves</tissue>
    </source>
</reference>
<sequence length="84" mass="9723">MDNYHVYADLSRLDRQKKHSVGELDEDSTEAVDEEENDLLDMEFEEGINEKTSYHDKVVEEDLKFGQTLEEIVDGDGGSTWRNI</sequence>
<comment type="caution">
    <text evidence="1">The sequence shown here is derived from an EMBL/GenBank/DDBJ whole genome shotgun (WGS) entry which is preliminary data.</text>
</comment>
<protein>
    <submittedName>
        <fullName evidence="1">Uncharacterized protein</fullName>
    </submittedName>
</protein>